<evidence type="ECO:0000313" key="3">
    <source>
        <dbReference type="Proteomes" id="UP000320582"/>
    </source>
</evidence>
<gene>
    <name evidence="2" type="ORF">BD293_1956</name>
</gene>
<keyword evidence="1" id="KW-0472">Membrane</keyword>
<name>A0A543KE63_9RHOB</name>
<feature type="transmembrane region" description="Helical" evidence="1">
    <location>
        <begin position="24"/>
        <end position="42"/>
    </location>
</feature>
<keyword evidence="1" id="KW-1133">Transmembrane helix</keyword>
<keyword evidence="3" id="KW-1185">Reference proteome</keyword>
<organism evidence="2 3">
    <name type="scientific">Roseinatronobacter monicus</name>
    <dbReference type="NCBI Taxonomy" id="393481"/>
    <lineage>
        <taxon>Bacteria</taxon>
        <taxon>Pseudomonadati</taxon>
        <taxon>Pseudomonadota</taxon>
        <taxon>Alphaproteobacteria</taxon>
        <taxon>Rhodobacterales</taxon>
        <taxon>Paracoccaceae</taxon>
        <taxon>Roseinatronobacter</taxon>
    </lineage>
</organism>
<dbReference type="AlphaFoldDB" id="A0A543KE63"/>
<dbReference type="Proteomes" id="UP000320582">
    <property type="component" value="Unassembled WGS sequence"/>
</dbReference>
<dbReference type="RefSeq" id="WP_142081174.1">
    <property type="nucleotide sequence ID" value="NZ_VFPT01000001.1"/>
</dbReference>
<reference evidence="2 3" key="1">
    <citation type="submission" date="2019-06" db="EMBL/GenBank/DDBJ databases">
        <title>Genomic Encyclopedia of Archaeal and Bacterial Type Strains, Phase II (KMG-II): from individual species to whole genera.</title>
        <authorList>
            <person name="Goeker M."/>
        </authorList>
    </citation>
    <scope>NUCLEOTIDE SEQUENCE [LARGE SCALE GENOMIC DNA]</scope>
    <source>
        <strain evidence="2 3">DSM 18423</strain>
    </source>
</reference>
<dbReference type="EMBL" id="VFPT01000001">
    <property type="protein sequence ID" value="TQM93324.1"/>
    <property type="molecule type" value="Genomic_DNA"/>
</dbReference>
<evidence type="ECO:0000313" key="2">
    <source>
        <dbReference type="EMBL" id="TQM93324.1"/>
    </source>
</evidence>
<accession>A0A543KE63</accession>
<proteinExistence type="predicted"/>
<comment type="caution">
    <text evidence="2">The sequence shown here is derived from an EMBL/GenBank/DDBJ whole genome shotgun (WGS) entry which is preliminary data.</text>
</comment>
<protein>
    <submittedName>
        <fullName evidence="2">Uncharacterized protein</fullName>
    </submittedName>
</protein>
<evidence type="ECO:0000256" key="1">
    <source>
        <dbReference type="SAM" id="Phobius"/>
    </source>
</evidence>
<keyword evidence="1" id="KW-0812">Transmembrane</keyword>
<feature type="transmembrane region" description="Helical" evidence="1">
    <location>
        <begin position="49"/>
        <end position="69"/>
    </location>
</feature>
<sequence length="70" mass="7205">MTSTATQTPTKTPAMPKMLANEPWAIWAGIVFVLAALVTAVLTMGVAGLVVVMVPAAIGMLGLLCFIVFG</sequence>